<comment type="subcellular location">
    <subcellularLocation>
        <location evidence="1">Cell inner membrane</location>
    </subcellularLocation>
</comment>
<evidence type="ECO:0000256" key="1">
    <source>
        <dbReference type="ARBA" id="ARBA00004533"/>
    </source>
</evidence>
<evidence type="ECO:0000256" key="6">
    <source>
        <dbReference type="ARBA" id="ARBA00023315"/>
    </source>
</evidence>
<dbReference type="GO" id="GO:0016746">
    <property type="term" value="F:acyltransferase activity"/>
    <property type="evidence" value="ECO:0007669"/>
    <property type="project" value="UniProtKB-KW"/>
</dbReference>
<protein>
    <submittedName>
        <fullName evidence="7">Putative lipid A biosynthesis lauroyl acyltransferase</fullName>
    </submittedName>
</protein>
<proteinExistence type="predicted"/>
<keyword evidence="5" id="KW-0472">Membrane</keyword>
<evidence type="ECO:0000256" key="2">
    <source>
        <dbReference type="ARBA" id="ARBA00022475"/>
    </source>
</evidence>
<dbReference type="EMBL" id="GG658170">
    <property type="protein sequence ID" value="EEO29042.1"/>
    <property type="molecule type" value="Genomic_DNA"/>
</dbReference>
<reference evidence="7 8" key="1">
    <citation type="submission" date="2009-02" db="EMBL/GenBank/DDBJ databases">
        <title>The Genome Sequence of Oxalobacter formigenes OXCC13.</title>
        <authorList>
            <consortium name="The Broad Institute Genome Sequencing Platform"/>
            <person name="Ward D."/>
            <person name="Young S.K."/>
            <person name="Kodira C.D."/>
            <person name="Zeng Q."/>
            <person name="Koehrsen M."/>
            <person name="Alvarado L."/>
            <person name="Berlin A."/>
            <person name="Borenstein D."/>
            <person name="Chen Z."/>
            <person name="Engels R."/>
            <person name="Freedman E."/>
            <person name="Gellesch M."/>
            <person name="Goldberg J."/>
            <person name="Griggs A."/>
            <person name="Gujja S."/>
            <person name="Heiman D."/>
            <person name="Hepburn T."/>
            <person name="Howarth C."/>
            <person name="Jen D."/>
            <person name="Larson L."/>
            <person name="Lewis B."/>
            <person name="Mehta T."/>
            <person name="Park D."/>
            <person name="Pearson M."/>
            <person name="Roberts A."/>
            <person name="Saif S."/>
            <person name="Shea T."/>
            <person name="Shenoy N."/>
            <person name="Sisk P."/>
            <person name="Stolte C."/>
            <person name="Sykes S."/>
            <person name="Walk T."/>
            <person name="White J."/>
            <person name="Yandava C."/>
            <person name="Allison M.J."/>
            <person name="Lander E."/>
            <person name="Nusbaum C."/>
            <person name="Galagan J."/>
            <person name="Birren B."/>
        </authorList>
    </citation>
    <scope>NUCLEOTIDE SEQUENCE [LARGE SCALE GENOMIC DNA]</scope>
    <source>
        <strain evidence="7 8">OXCC13</strain>
    </source>
</reference>
<name>C3XD33_OXAFO</name>
<evidence type="ECO:0000313" key="8">
    <source>
        <dbReference type="Proteomes" id="UP000005089"/>
    </source>
</evidence>
<dbReference type="GeneID" id="77136043"/>
<evidence type="ECO:0000256" key="4">
    <source>
        <dbReference type="ARBA" id="ARBA00022679"/>
    </source>
</evidence>
<dbReference type="OrthoDB" id="9803456at2"/>
<sequence>MRLFIFILWLLHWLPLPVLGRLGKLMGTISFYALPRRRKITLANLNLCFPDMSETERYKIAKQHFQNYGRSILERSILWWASVERVKKLIVVDPVFPMDEVKAGPVIFLCPHFVCLEMAGVVITMNTPGCSIYMKQSNPVFDDLLRRGRMRFNDDIILLSRDAGIKPIVRALHKNIPFMMLPDLDFGTKDAAFVPFFGEPAATLLAPARLAAVTNAKVIPMITTFLPGYKGWKVTIYPPFENFPGKDMIEATRRVNEFIEQRIIETPAEYLWTHRRFKTRPEGRPMIYEDND</sequence>
<evidence type="ECO:0000313" key="7">
    <source>
        <dbReference type="EMBL" id="EEO29042.1"/>
    </source>
</evidence>
<keyword evidence="4 7" id="KW-0808">Transferase</keyword>
<dbReference type="STRING" id="847.BRW83_2218"/>
<evidence type="ECO:0000256" key="3">
    <source>
        <dbReference type="ARBA" id="ARBA00022519"/>
    </source>
</evidence>
<evidence type="ECO:0000256" key="5">
    <source>
        <dbReference type="ARBA" id="ARBA00023136"/>
    </source>
</evidence>
<dbReference type="PANTHER" id="PTHR30606:SF9">
    <property type="entry name" value="LIPID A BIOSYNTHESIS LAUROYLTRANSFERASE"/>
    <property type="match status" value="1"/>
</dbReference>
<keyword evidence="2" id="KW-1003">Cell membrane</keyword>
<dbReference type="PIRSF" id="PIRSF026649">
    <property type="entry name" value="MsbB"/>
    <property type="match status" value="1"/>
</dbReference>
<dbReference type="GO" id="GO:0009247">
    <property type="term" value="P:glycolipid biosynthetic process"/>
    <property type="evidence" value="ECO:0007669"/>
    <property type="project" value="UniProtKB-ARBA"/>
</dbReference>
<dbReference type="RefSeq" id="WP_005879281.1">
    <property type="nucleotide sequence ID" value="NZ_CP019430.1"/>
</dbReference>
<gene>
    <name evidence="7" type="ORF">OFBG_00070</name>
</gene>
<dbReference type="HOGENOM" id="CLU_049421_1_0_4"/>
<dbReference type="Proteomes" id="UP000005089">
    <property type="component" value="Unassembled WGS sequence"/>
</dbReference>
<organism evidence="7 8">
    <name type="scientific">Oxalobacter formigenes OXCC13</name>
    <dbReference type="NCBI Taxonomy" id="556269"/>
    <lineage>
        <taxon>Bacteria</taxon>
        <taxon>Pseudomonadati</taxon>
        <taxon>Pseudomonadota</taxon>
        <taxon>Betaproteobacteria</taxon>
        <taxon>Burkholderiales</taxon>
        <taxon>Oxalobacteraceae</taxon>
        <taxon>Oxalobacter</taxon>
    </lineage>
</organism>
<dbReference type="eggNOG" id="COG1560">
    <property type="taxonomic scope" value="Bacteria"/>
</dbReference>
<dbReference type="Pfam" id="PF03279">
    <property type="entry name" value="Lip_A_acyltrans"/>
    <property type="match status" value="1"/>
</dbReference>
<dbReference type="PANTHER" id="PTHR30606">
    <property type="entry name" value="LIPID A BIOSYNTHESIS LAUROYL ACYLTRANSFERASE"/>
    <property type="match status" value="1"/>
</dbReference>
<dbReference type="CDD" id="cd07984">
    <property type="entry name" value="LPLAT_LABLAT-like"/>
    <property type="match status" value="1"/>
</dbReference>
<dbReference type="GO" id="GO:0005886">
    <property type="term" value="C:plasma membrane"/>
    <property type="evidence" value="ECO:0007669"/>
    <property type="project" value="UniProtKB-SubCell"/>
</dbReference>
<dbReference type="InterPro" id="IPR004960">
    <property type="entry name" value="LipA_acyltrans"/>
</dbReference>
<keyword evidence="8" id="KW-1185">Reference proteome</keyword>
<dbReference type="AlphaFoldDB" id="C3XD33"/>
<keyword evidence="3" id="KW-0997">Cell inner membrane</keyword>
<keyword evidence="6 7" id="KW-0012">Acyltransferase</keyword>
<accession>C3XD33</accession>